<evidence type="ECO:0000256" key="2">
    <source>
        <dbReference type="SAM" id="SignalP"/>
    </source>
</evidence>
<reference evidence="4" key="1">
    <citation type="journal article" date="2019" name="Curr. Biol.">
        <title>Genome Sequence of Striga asiatica Provides Insight into the Evolution of Plant Parasitism.</title>
        <authorList>
            <person name="Yoshida S."/>
            <person name="Kim S."/>
            <person name="Wafula E.K."/>
            <person name="Tanskanen J."/>
            <person name="Kim Y.M."/>
            <person name="Honaas L."/>
            <person name="Yang Z."/>
            <person name="Spallek T."/>
            <person name="Conn C.E."/>
            <person name="Ichihashi Y."/>
            <person name="Cheong K."/>
            <person name="Cui S."/>
            <person name="Der J.P."/>
            <person name="Gundlach H."/>
            <person name="Jiao Y."/>
            <person name="Hori C."/>
            <person name="Ishida J.K."/>
            <person name="Kasahara H."/>
            <person name="Kiba T."/>
            <person name="Kim M.S."/>
            <person name="Koo N."/>
            <person name="Laohavisit A."/>
            <person name="Lee Y.H."/>
            <person name="Lumba S."/>
            <person name="McCourt P."/>
            <person name="Mortimer J.C."/>
            <person name="Mutuku J.M."/>
            <person name="Nomura T."/>
            <person name="Sasaki-Sekimoto Y."/>
            <person name="Seto Y."/>
            <person name="Wang Y."/>
            <person name="Wakatake T."/>
            <person name="Sakakibara H."/>
            <person name="Demura T."/>
            <person name="Yamaguchi S."/>
            <person name="Yoneyama K."/>
            <person name="Manabe R.I."/>
            <person name="Nelson D.C."/>
            <person name="Schulman A.H."/>
            <person name="Timko M.P."/>
            <person name="dePamphilis C.W."/>
            <person name="Choi D."/>
            <person name="Shirasu K."/>
        </authorList>
    </citation>
    <scope>NUCLEOTIDE SEQUENCE [LARGE SCALE GENOMIC DNA]</scope>
    <source>
        <strain evidence="4">cv. UVA1</strain>
    </source>
</reference>
<feature type="chain" id="PRO_5023099106" evidence="2">
    <location>
        <begin position="21"/>
        <end position="221"/>
    </location>
</feature>
<keyword evidence="2" id="KW-0732">Signal</keyword>
<dbReference type="EMBL" id="BKCP01010181">
    <property type="protein sequence ID" value="GER52228.1"/>
    <property type="molecule type" value="Genomic_DNA"/>
</dbReference>
<feature type="signal peptide" evidence="2">
    <location>
        <begin position="1"/>
        <end position="20"/>
    </location>
</feature>
<organism evidence="3 4">
    <name type="scientific">Striga asiatica</name>
    <name type="common">Asiatic witchweed</name>
    <name type="synonym">Buchnera asiatica</name>
    <dbReference type="NCBI Taxonomy" id="4170"/>
    <lineage>
        <taxon>Eukaryota</taxon>
        <taxon>Viridiplantae</taxon>
        <taxon>Streptophyta</taxon>
        <taxon>Embryophyta</taxon>
        <taxon>Tracheophyta</taxon>
        <taxon>Spermatophyta</taxon>
        <taxon>Magnoliopsida</taxon>
        <taxon>eudicotyledons</taxon>
        <taxon>Gunneridae</taxon>
        <taxon>Pentapetalae</taxon>
        <taxon>asterids</taxon>
        <taxon>lamiids</taxon>
        <taxon>Lamiales</taxon>
        <taxon>Orobanchaceae</taxon>
        <taxon>Buchnereae</taxon>
        <taxon>Striga</taxon>
    </lineage>
</organism>
<gene>
    <name evidence="3" type="ORF">STAS_29660</name>
</gene>
<evidence type="ECO:0000313" key="4">
    <source>
        <dbReference type="Proteomes" id="UP000325081"/>
    </source>
</evidence>
<keyword evidence="4" id="KW-1185">Reference proteome</keyword>
<sequence>MAKFVACLIIAICTLQISKSYQCDDSPAPAPAPDTDCSSMLKSWETETNESWLRGEITLICTKKSDYGDGRNRSGAKISEEEAAQKRQSTRDGDPRVSPLTPPWRTFQDPPSPSINDLVFPASSANRLVDQVFRSFQFYHAPVVCLWSCFGYENEHRSQHIQALEVPSENIVRGKGSIKDPDKEEKLRGRPDYETFVQSSTESYLSHVIWHLGEQDIVVDT</sequence>
<name>A0A5A7R468_STRAF</name>
<evidence type="ECO:0000256" key="1">
    <source>
        <dbReference type="SAM" id="MobiDB-lite"/>
    </source>
</evidence>
<accession>A0A5A7R468</accession>
<dbReference type="AlphaFoldDB" id="A0A5A7R468"/>
<comment type="caution">
    <text evidence="3">The sequence shown here is derived from an EMBL/GenBank/DDBJ whole genome shotgun (WGS) entry which is preliminary data.</text>
</comment>
<feature type="region of interest" description="Disordered" evidence="1">
    <location>
        <begin position="68"/>
        <end position="108"/>
    </location>
</feature>
<proteinExistence type="predicted"/>
<feature type="compositionally biased region" description="Basic and acidic residues" evidence="1">
    <location>
        <begin position="68"/>
        <end position="95"/>
    </location>
</feature>
<protein>
    <submittedName>
        <fullName evidence="3">KH domain-containing protein</fullName>
    </submittedName>
</protein>
<evidence type="ECO:0000313" key="3">
    <source>
        <dbReference type="EMBL" id="GER52228.1"/>
    </source>
</evidence>
<dbReference type="Proteomes" id="UP000325081">
    <property type="component" value="Unassembled WGS sequence"/>
</dbReference>